<evidence type="ECO:0000313" key="1">
    <source>
        <dbReference type="EMBL" id="MEQ2275859.1"/>
    </source>
</evidence>
<feature type="non-terminal residue" evidence="1">
    <location>
        <position position="1"/>
    </location>
</feature>
<keyword evidence="2" id="KW-1185">Reference proteome</keyword>
<gene>
    <name evidence="1" type="primary">ZPLD1_1</name>
    <name evidence="1" type="ORF">XENORESO_009839</name>
</gene>
<comment type="caution">
    <text evidence="1">The sequence shown here is derived from an EMBL/GenBank/DDBJ whole genome shotgun (WGS) entry which is preliminary data.</text>
</comment>
<dbReference type="EMBL" id="JAHRIM010083130">
    <property type="protein sequence ID" value="MEQ2275859.1"/>
    <property type="molecule type" value="Genomic_DNA"/>
</dbReference>
<protein>
    <submittedName>
        <fullName evidence="1">Zona pellucida-like domain-containing protein 1</fullName>
    </submittedName>
</protein>
<reference evidence="1 2" key="1">
    <citation type="submission" date="2021-06" db="EMBL/GenBank/DDBJ databases">
        <authorList>
            <person name="Palmer J.M."/>
        </authorList>
    </citation>
    <scope>NUCLEOTIDE SEQUENCE [LARGE SCALE GENOMIC DNA]</scope>
    <source>
        <strain evidence="1 2">XR_2019</strain>
        <tissue evidence="1">Muscle</tissue>
    </source>
</reference>
<dbReference type="Proteomes" id="UP001444071">
    <property type="component" value="Unassembled WGS sequence"/>
</dbReference>
<accession>A0ABV0X3H5</accession>
<evidence type="ECO:0000313" key="2">
    <source>
        <dbReference type="Proteomes" id="UP001444071"/>
    </source>
</evidence>
<proteinExistence type="predicted"/>
<name>A0ABV0X3H5_9TELE</name>
<sequence length="61" mass="6641">SAAAISVKDSNGTFISTLNLLLYNDSTYIQQLAIPVAGLTLKTRVFAAVKATNLDRRYSTY</sequence>
<organism evidence="1 2">
    <name type="scientific">Xenotaenia resolanae</name>
    <dbReference type="NCBI Taxonomy" id="208358"/>
    <lineage>
        <taxon>Eukaryota</taxon>
        <taxon>Metazoa</taxon>
        <taxon>Chordata</taxon>
        <taxon>Craniata</taxon>
        <taxon>Vertebrata</taxon>
        <taxon>Euteleostomi</taxon>
        <taxon>Actinopterygii</taxon>
        <taxon>Neopterygii</taxon>
        <taxon>Teleostei</taxon>
        <taxon>Neoteleostei</taxon>
        <taxon>Acanthomorphata</taxon>
        <taxon>Ovalentaria</taxon>
        <taxon>Atherinomorphae</taxon>
        <taxon>Cyprinodontiformes</taxon>
        <taxon>Goodeidae</taxon>
        <taxon>Xenotaenia</taxon>
    </lineage>
</organism>